<sequence>MNIRILINQISNNTEELAMVQKILQVFISLEEHQKIKYFMMEIKGTLSEHTTITQTTDKDSKLDGTLINLERETLKLQEKLVKIKEIHTFLHIKLKLMYQLLNKIKMKII</sequence>
<evidence type="ECO:0000313" key="2">
    <source>
        <dbReference type="Proteomes" id="UP000688137"/>
    </source>
</evidence>
<organism evidence="1 2">
    <name type="scientific">Paramecium primaurelia</name>
    <dbReference type="NCBI Taxonomy" id="5886"/>
    <lineage>
        <taxon>Eukaryota</taxon>
        <taxon>Sar</taxon>
        <taxon>Alveolata</taxon>
        <taxon>Ciliophora</taxon>
        <taxon>Intramacronucleata</taxon>
        <taxon>Oligohymenophorea</taxon>
        <taxon>Peniculida</taxon>
        <taxon>Parameciidae</taxon>
        <taxon>Paramecium</taxon>
    </lineage>
</organism>
<reference evidence="1" key="1">
    <citation type="submission" date="2021-01" db="EMBL/GenBank/DDBJ databases">
        <authorList>
            <consortium name="Genoscope - CEA"/>
            <person name="William W."/>
        </authorList>
    </citation>
    <scope>NUCLEOTIDE SEQUENCE</scope>
</reference>
<dbReference type="AlphaFoldDB" id="A0A8S1PZP5"/>
<dbReference type="EMBL" id="CAJJDM010000140">
    <property type="protein sequence ID" value="CAD8108626.1"/>
    <property type="molecule type" value="Genomic_DNA"/>
</dbReference>
<accession>A0A8S1PZP5</accession>
<dbReference type="Proteomes" id="UP000688137">
    <property type="component" value="Unassembled WGS sequence"/>
</dbReference>
<comment type="caution">
    <text evidence="1">The sequence shown here is derived from an EMBL/GenBank/DDBJ whole genome shotgun (WGS) entry which is preliminary data.</text>
</comment>
<proteinExistence type="predicted"/>
<protein>
    <submittedName>
        <fullName evidence="1">Uncharacterized protein</fullName>
    </submittedName>
</protein>
<gene>
    <name evidence="1" type="ORF">PPRIM_AZ9-3.1.T1370153</name>
</gene>
<keyword evidence="2" id="KW-1185">Reference proteome</keyword>
<name>A0A8S1PZP5_PARPR</name>
<evidence type="ECO:0000313" key="1">
    <source>
        <dbReference type="EMBL" id="CAD8108626.1"/>
    </source>
</evidence>